<accession>A0A426QIM1</accession>
<evidence type="ECO:0000313" key="1">
    <source>
        <dbReference type="EMBL" id="RRQ21612.1"/>
    </source>
</evidence>
<organism evidence="1 2">
    <name type="scientific">Thiohalobacter thiocyanaticus</name>
    <dbReference type="NCBI Taxonomy" id="585455"/>
    <lineage>
        <taxon>Bacteria</taxon>
        <taxon>Pseudomonadati</taxon>
        <taxon>Pseudomonadota</taxon>
        <taxon>Gammaproteobacteria</taxon>
        <taxon>Thiohalobacterales</taxon>
        <taxon>Thiohalobacteraceae</taxon>
        <taxon>Thiohalobacter</taxon>
    </lineage>
</organism>
<dbReference type="OrthoDB" id="6893217at2"/>
<dbReference type="Proteomes" id="UP000287798">
    <property type="component" value="Unassembled WGS sequence"/>
</dbReference>
<evidence type="ECO:0000313" key="2">
    <source>
        <dbReference type="Proteomes" id="UP000287798"/>
    </source>
</evidence>
<dbReference type="GO" id="GO:0016740">
    <property type="term" value="F:transferase activity"/>
    <property type="evidence" value="ECO:0007669"/>
    <property type="project" value="UniProtKB-KW"/>
</dbReference>
<dbReference type="EMBL" id="QZMU01000001">
    <property type="protein sequence ID" value="RRQ21612.1"/>
    <property type="molecule type" value="Genomic_DNA"/>
</dbReference>
<reference evidence="1 2" key="1">
    <citation type="journal article" date="2010" name="Int. J. Syst. Evol. Microbiol.">
        <title>Thiohalobacter thiocyanaticus gen. nov., sp. nov., a moderately halophilic, sulfur-oxidizing gammaproteobacterium from hypersaline lakes, that utilizes thiocyanate.</title>
        <authorList>
            <person name="Sorokin D.Y."/>
            <person name="Kovaleva O.L."/>
            <person name="Tourova T.P."/>
            <person name="Muyzer G."/>
        </authorList>
    </citation>
    <scope>NUCLEOTIDE SEQUENCE [LARGE SCALE GENOMIC DNA]</scope>
    <source>
        <strain evidence="1 2">Hrh1</strain>
    </source>
</reference>
<protein>
    <submittedName>
        <fullName evidence="1">Glycosyl transferase</fullName>
    </submittedName>
</protein>
<keyword evidence="1" id="KW-0808">Transferase</keyword>
<proteinExistence type="predicted"/>
<keyword evidence="2" id="KW-1185">Reference proteome</keyword>
<name>A0A426QIM1_9GAMM</name>
<sequence>MLLINLDSRPDRLARFREQAAAVPALAGWQRLAAVAGTVLPGYGDAPWFRGRSRDRAWAGRAGCVLSHRRAIELARERGWRSVLILEDDVEFDAALDAALRTPALAAAQWDICYLGYSRCLGPLQRLAALDAATSLYAVQGAYTTHAYLVRASLYDWLLQQLPDAADVWPWLARHRAIDRWYARHLAARFHVAAVSPTRVGQFSDFSDIGQRAPGPDRDRHLHGRLASDRAVGPAAFRLGLGLRRLQFALTGLWDVLRAGIKQLRGF</sequence>
<dbReference type="RefSeq" id="WP_125180954.1">
    <property type="nucleotide sequence ID" value="NZ_QZMU01000001.1"/>
</dbReference>
<comment type="caution">
    <text evidence="1">The sequence shown here is derived from an EMBL/GenBank/DDBJ whole genome shotgun (WGS) entry which is preliminary data.</text>
</comment>
<dbReference type="AlphaFoldDB" id="A0A426QIM1"/>
<gene>
    <name evidence="1" type="ORF">D6C00_06415</name>
</gene>